<keyword evidence="2" id="KW-1185">Reference proteome</keyword>
<evidence type="ECO:0000313" key="2">
    <source>
        <dbReference type="Proteomes" id="UP000273500"/>
    </source>
</evidence>
<reference evidence="1 2" key="1">
    <citation type="submission" date="2018-12" db="EMBL/GenBank/DDBJ databases">
        <authorList>
            <person name="Feng G."/>
            <person name="Zhu H."/>
        </authorList>
    </citation>
    <scope>NUCLEOTIDE SEQUENCE [LARGE SCALE GENOMIC DNA]</scope>
    <source>
        <strain evidence="1 2">KCTC 12533</strain>
    </source>
</reference>
<evidence type="ECO:0000313" key="1">
    <source>
        <dbReference type="EMBL" id="RSK45325.1"/>
    </source>
</evidence>
<dbReference type="EMBL" id="RWIT01000014">
    <property type="protein sequence ID" value="RSK45325.1"/>
    <property type="molecule type" value="Genomic_DNA"/>
</dbReference>
<dbReference type="RefSeq" id="WP_125423468.1">
    <property type="nucleotide sequence ID" value="NZ_RWIT01000014.1"/>
</dbReference>
<accession>A0A3R9MLW2</accession>
<dbReference type="Pfam" id="PF13563">
    <property type="entry name" value="2_5_RNA_ligase2"/>
    <property type="match status" value="1"/>
</dbReference>
<gene>
    <name evidence="1" type="ORF">EI291_18375</name>
</gene>
<dbReference type="Proteomes" id="UP000273500">
    <property type="component" value="Unassembled WGS sequence"/>
</dbReference>
<keyword evidence="1" id="KW-0436">Ligase</keyword>
<dbReference type="SUPFAM" id="SSF55144">
    <property type="entry name" value="LigT-like"/>
    <property type="match status" value="1"/>
</dbReference>
<sequence>MTLPDTAPVILTLTLNEEAHQHFTHLRQQHFPPDRNFLEAHVTLFHHLPGSELAAIQQELAVLAATVPRLTLQLTGVRFLGNGVAYSLDNARLLQVHRTLQQQWAEWLTPQDRQPLRPHITVQNKVAPAVAKALHEELQNSFRPAVIQGTGFTVWAYQGGPWQQLAQIPFTGPEDTDGAISGR</sequence>
<dbReference type="Gene3D" id="3.90.1140.10">
    <property type="entry name" value="Cyclic phosphodiesterase"/>
    <property type="match status" value="1"/>
</dbReference>
<dbReference type="GO" id="GO:0016874">
    <property type="term" value="F:ligase activity"/>
    <property type="evidence" value="ECO:0007669"/>
    <property type="project" value="UniProtKB-KW"/>
</dbReference>
<comment type="caution">
    <text evidence="1">The sequence shown here is derived from an EMBL/GenBank/DDBJ whole genome shotgun (WGS) entry which is preliminary data.</text>
</comment>
<proteinExistence type="predicted"/>
<organism evidence="1 2">
    <name type="scientific">Hymenobacter rigui</name>
    <dbReference type="NCBI Taxonomy" id="334424"/>
    <lineage>
        <taxon>Bacteria</taxon>
        <taxon>Pseudomonadati</taxon>
        <taxon>Bacteroidota</taxon>
        <taxon>Cytophagia</taxon>
        <taxon>Cytophagales</taxon>
        <taxon>Hymenobacteraceae</taxon>
        <taxon>Hymenobacter</taxon>
    </lineage>
</organism>
<protein>
    <submittedName>
        <fullName evidence="1">2'-5' RNA ligase family protein</fullName>
    </submittedName>
</protein>
<name>A0A3R9MLW2_9BACT</name>
<dbReference type="InterPro" id="IPR009097">
    <property type="entry name" value="Cyclic_Pdiesterase"/>
</dbReference>
<dbReference type="OrthoDB" id="793003at2"/>
<dbReference type="AlphaFoldDB" id="A0A3R9MLW2"/>